<name>A0AAE0SP83_9BIVA</name>
<evidence type="ECO:0000313" key="3">
    <source>
        <dbReference type="Proteomes" id="UP001195483"/>
    </source>
</evidence>
<organism evidence="2 3">
    <name type="scientific">Potamilus streckersoni</name>
    <dbReference type="NCBI Taxonomy" id="2493646"/>
    <lineage>
        <taxon>Eukaryota</taxon>
        <taxon>Metazoa</taxon>
        <taxon>Spiralia</taxon>
        <taxon>Lophotrochozoa</taxon>
        <taxon>Mollusca</taxon>
        <taxon>Bivalvia</taxon>
        <taxon>Autobranchia</taxon>
        <taxon>Heteroconchia</taxon>
        <taxon>Palaeoheterodonta</taxon>
        <taxon>Unionida</taxon>
        <taxon>Unionoidea</taxon>
        <taxon>Unionidae</taxon>
        <taxon>Ambleminae</taxon>
        <taxon>Lampsilini</taxon>
        <taxon>Potamilus</taxon>
    </lineage>
</organism>
<reference evidence="2" key="3">
    <citation type="submission" date="2023-05" db="EMBL/GenBank/DDBJ databases">
        <authorList>
            <person name="Smith C.H."/>
        </authorList>
    </citation>
    <scope>NUCLEOTIDE SEQUENCE</scope>
    <source>
        <strain evidence="2">CHS0354</strain>
        <tissue evidence="2">Mantle</tissue>
    </source>
</reference>
<feature type="compositionally biased region" description="Polar residues" evidence="1">
    <location>
        <begin position="72"/>
        <end position="85"/>
    </location>
</feature>
<keyword evidence="3" id="KW-1185">Reference proteome</keyword>
<proteinExistence type="predicted"/>
<accession>A0AAE0SP83</accession>
<feature type="region of interest" description="Disordered" evidence="1">
    <location>
        <begin position="72"/>
        <end position="96"/>
    </location>
</feature>
<gene>
    <name evidence="2" type="ORF">CHS0354_025356</name>
</gene>
<reference evidence="2" key="2">
    <citation type="journal article" date="2021" name="Genome Biol. Evol.">
        <title>Developing a high-quality reference genome for a parasitic bivalve with doubly uniparental inheritance (Bivalvia: Unionida).</title>
        <authorList>
            <person name="Smith C.H."/>
        </authorList>
    </citation>
    <scope>NUCLEOTIDE SEQUENCE</scope>
    <source>
        <strain evidence="2">CHS0354</strain>
        <tissue evidence="2">Mantle</tissue>
    </source>
</reference>
<dbReference type="Proteomes" id="UP001195483">
    <property type="component" value="Unassembled WGS sequence"/>
</dbReference>
<reference evidence="2" key="1">
    <citation type="journal article" date="2021" name="Genome Biol. Evol.">
        <title>A High-Quality Reference Genome for a Parasitic Bivalve with Doubly Uniparental Inheritance (Bivalvia: Unionida).</title>
        <authorList>
            <person name="Smith C.H."/>
        </authorList>
    </citation>
    <scope>NUCLEOTIDE SEQUENCE</scope>
    <source>
        <strain evidence="2">CHS0354</strain>
    </source>
</reference>
<dbReference type="EMBL" id="JAEAOA010001512">
    <property type="protein sequence ID" value="KAK3595732.1"/>
    <property type="molecule type" value="Genomic_DNA"/>
</dbReference>
<protein>
    <submittedName>
        <fullName evidence="2">Uncharacterized protein</fullName>
    </submittedName>
</protein>
<evidence type="ECO:0000256" key="1">
    <source>
        <dbReference type="SAM" id="MobiDB-lite"/>
    </source>
</evidence>
<comment type="caution">
    <text evidence="2">The sequence shown here is derived from an EMBL/GenBank/DDBJ whole genome shotgun (WGS) entry which is preliminary data.</text>
</comment>
<sequence length="96" mass="10817">MQPKSIGPHGEQNTALEVRYCIGKLSENQGLHCKHSDATGFNGNKEEEEKAILIWTANLKSLLEADRNCANSNDSKYEMNGQQEDPLSRMMHNIRT</sequence>
<dbReference type="AlphaFoldDB" id="A0AAE0SP83"/>
<evidence type="ECO:0000313" key="2">
    <source>
        <dbReference type="EMBL" id="KAK3595732.1"/>
    </source>
</evidence>